<dbReference type="EMBL" id="JAQQCL010000033">
    <property type="protein sequence ID" value="MFM0720723.1"/>
    <property type="molecule type" value="Genomic_DNA"/>
</dbReference>
<evidence type="ECO:0000256" key="2">
    <source>
        <dbReference type="SAM" id="SignalP"/>
    </source>
</evidence>
<proteinExistence type="predicted"/>
<dbReference type="InterPro" id="IPR025421">
    <property type="entry name" value="DUF4148"/>
</dbReference>
<organism evidence="3 4">
    <name type="scientific">Paraburkholderia strydomiana</name>
    <dbReference type="NCBI Taxonomy" id="1245417"/>
    <lineage>
        <taxon>Bacteria</taxon>
        <taxon>Pseudomonadati</taxon>
        <taxon>Pseudomonadota</taxon>
        <taxon>Betaproteobacteria</taxon>
        <taxon>Burkholderiales</taxon>
        <taxon>Burkholderiaceae</taxon>
        <taxon>Paraburkholderia</taxon>
    </lineage>
</organism>
<gene>
    <name evidence="3" type="ORF">PQQ73_30865</name>
</gene>
<comment type="caution">
    <text evidence="3">The sequence shown here is derived from an EMBL/GenBank/DDBJ whole genome shotgun (WGS) entry which is preliminary data.</text>
</comment>
<evidence type="ECO:0000256" key="1">
    <source>
        <dbReference type="SAM" id="MobiDB-lite"/>
    </source>
</evidence>
<evidence type="ECO:0000313" key="3">
    <source>
        <dbReference type="EMBL" id="MFM0720723.1"/>
    </source>
</evidence>
<evidence type="ECO:0000313" key="4">
    <source>
        <dbReference type="Proteomes" id="UP001629392"/>
    </source>
</evidence>
<feature type="signal peptide" evidence="2">
    <location>
        <begin position="1"/>
        <end position="23"/>
    </location>
</feature>
<keyword evidence="4" id="KW-1185">Reference proteome</keyword>
<sequence>MYFIVKAASIVAFLIPAITFAHSIEPLTREQVRKELMQLENAGYNPLSNCTGDCPGSLRRAEATLTRHQNDASAAYGPNFDGTEQSGR</sequence>
<dbReference type="Proteomes" id="UP001629392">
    <property type="component" value="Unassembled WGS sequence"/>
</dbReference>
<reference evidence="3 4" key="1">
    <citation type="journal article" date="2024" name="Chem. Sci.">
        <title>Discovery of megapolipeptins by genome mining of a Burkholderiales bacteria collection.</title>
        <authorList>
            <person name="Paulo B.S."/>
            <person name="Recchia M.J.J."/>
            <person name="Lee S."/>
            <person name="Fergusson C.H."/>
            <person name="Romanowski S.B."/>
            <person name="Hernandez A."/>
            <person name="Krull N."/>
            <person name="Liu D.Y."/>
            <person name="Cavanagh H."/>
            <person name="Bos A."/>
            <person name="Gray C.A."/>
            <person name="Murphy B.T."/>
            <person name="Linington R.G."/>
            <person name="Eustaquio A.S."/>
        </authorList>
    </citation>
    <scope>NUCLEOTIDE SEQUENCE [LARGE SCALE GENOMIC DNA]</scope>
    <source>
        <strain evidence="3 4">RL17-350-BIC-E</strain>
    </source>
</reference>
<keyword evidence="2" id="KW-0732">Signal</keyword>
<accession>A0ABW9EP09</accession>
<feature type="region of interest" description="Disordered" evidence="1">
    <location>
        <begin position="68"/>
        <end position="88"/>
    </location>
</feature>
<feature type="chain" id="PRO_5045381366" evidence="2">
    <location>
        <begin position="24"/>
        <end position="88"/>
    </location>
</feature>
<protein>
    <submittedName>
        <fullName evidence="3">DUF4148 domain-containing protein</fullName>
    </submittedName>
</protein>
<name>A0ABW9EP09_9BURK</name>
<dbReference type="Pfam" id="PF13663">
    <property type="entry name" value="DUF4148"/>
    <property type="match status" value="1"/>
</dbReference>
<dbReference type="RefSeq" id="WP_408150181.1">
    <property type="nucleotide sequence ID" value="NZ_JAQQCJ010000014.1"/>
</dbReference>